<protein>
    <submittedName>
        <fullName evidence="1">Uncharacterized protein</fullName>
    </submittedName>
</protein>
<dbReference type="HOGENOM" id="CLU_2565475_0_0_1"/>
<dbReference type="EMBL" id="ANIZ01002871">
    <property type="protein sequence ID" value="ETI37769.1"/>
    <property type="molecule type" value="Genomic_DNA"/>
</dbReference>
<evidence type="ECO:0000313" key="2">
    <source>
        <dbReference type="Proteomes" id="UP000018721"/>
    </source>
</evidence>
<gene>
    <name evidence="1" type="ORF">F443_16347</name>
</gene>
<reference evidence="1 2" key="1">
    <citation type="submission" date="2013-11" db="EMBL/GenBank/DDBJ databases">
        <title>The Genome Sequence of Phytophthora parasitica P1569.</title>
        <authorList>
            <consortium name="The Broad Institute Genomics Platform"/>
            <person name="Russ C."/>
            <person name="Tyler B."/>
            <person name="Panabieres F."/>
            <person name="Shan W."/>
            <person name="Tripathy S."/>
            <person name="Grunwald N."/>
            <person name="Machado M."/>
            <person name="Johnson C.S."/>
            <person name="Arredondo F."/>
            <person name="Hong C."/>
            <person name="Coffey M."/>
            <person name="Young S.K."/>
            <person name="Zeng Q."/>
            <person name="Gargeya S."/>
            <person name="Fitzgerald M."/>
            <person name="Abouelleil A."/>
            <person name="Alvarado L."/>
            <person name="Chapman S.B."/>
            <person name="Gainer-Dewar J."/>
            <person name="Goldberg J."/>
            <person name="Griggs A."/>
            <person name="Gujja S."/>
            <person name="Hansen M."/>
            <person name="Howarth C."/>
            <person name="Imamovic A."/>
            <person name="Ireland A."/>
            <person name="Larimer J."/>
            <person name="McCowan C."/>
            <person name="Murphy C."/>
            <person name="Pearson M."/>
            <person name="Poon T.W."/>
            <person name="Priest M."/>
            <person name="Roberts A."/>
            <person name="Saif S."/>
            <person name="Shea T."/>
            <person name="Sykes S."/>
            <person name="Wortman J."/>
            <person name="Nusbaum C."/>
            <person name="Birren B."/>
        </authorList>
    </citation>
    <scope>NUCLEOTIDE SEQUENCE [LARGE SCALE GENOMIC DNA]</scope>
    <source>
        <strain evidence="1 2">P1569</strain>
    </source>
</reference>
<evidence type="ECO:0000313" key="1">
    <source>
        <dbReference type="EMBL" id="ETI37769.1"/>
    </source>
</evidence>
<dbReference type="AlphaFoldDB" id="V9EF13"/>
<sequence length="82" mass="9484">MRRKVLESPPVSQLATKLRHAGHHPKLDQFLVSQVSWYKEKGVTVKDEGIRLEVERFSVILKIESPSEWSNGCFIGRDMYLT</sequence>
<keyword evidence="2" id="KW-1185">Reference proteome</keyword>
<organism evidence="1 2">
    <name type="scientific">Phytophthora nicotianae P1569</name>
    <dbReference type="NCBI Taxonomy" id="1317065"/>
    <lineage>
        <taxon>Eukaryota</taxon>
        <taxon>Sar</taxon>
        <taxon>Stramenopiles</taxon>
        <taxon>Oomycota</taxon>
        <taxon>Peronosporomycetes</taxon>
        <taxon>Peronosporales</taxon>
        <taxon>Peronosporaceae</taxon>
        <taxon>Phytophthora</taxon>
    </lineage>
</organism>
<accession>V9EF13</accession>
<dbReference type="Proteomes" id="UP000018721">
    <property type="component" value="Unassembled WGS sequence"/>
</dbReference>
<proteinExistence type="predicted"/>
<name>V9EF13_PHYNI</name>
<feature type="non-terminal residue" evidence="1">
    <location>
        <position position="82"/>
    </location>
</feature>
<comment type="caution">
    <text evidence="1">The sequence shown here is derived from an EMBL/GenBank/DDBJ whole genome shotgun (WGS) entry which is preliminary data.</text>
</comment>